<dbReference type="SMART" id="SM00529">
    <property type="entry name" value="HTH_DTXR"/>
    <property type="match status" value="1"/>
</dbReference>
<protein>
    <recommendedName>
        <fullName evidence="4">Transcriptional regulator MntR</fullName>
    </recommendedName>
    <alternativeName>
        <fullName evidence="13">Manganese transport regulator</fullName>
    </alternativeName>
</protein>
<sequence>MIPSPLPAQPSRLPSQTEENYLKAIYKLAEDAPDAAGVSTNRIAAALDTRAASVTDMLRRLADKGLLAYERYRGVQLTPEGKRLALLTIRKHRLWEVFLVQQLGFNWDEVHEVAEELEHVQSPLLMRRLDAFLGHPALDPHGDPIPAEDGAMRRPTHRLLADLVAGERGTLVAVKDTTAPFLQYLDKVGLQLGALVEVLDKVTYDNSFEIRVNAERTALISAEVSCNLFVTE</sequence>
<keyword evidence="9" id="KW-0010">Activator</keyword>
<dbReference type="SMART" id="SM00899">
    <property type="entry name" value="FeoA"/>
    <property type="match status" value="1"/>
</dbReference>
<dbReference type="PROSITE" id="PS50944">
    <property type="entry name" value="HTH_DTXR"/>
    <property type="match status" value="1"/>
</dbReference>
<dbReference type="GO" id="GO:0046983">
    <property type="term" value="F:protein dimerization activity"/>
    <property type="evidence" value="ECO:0007669"/>
    <property type="project" value="InterPro"/>
</dbReference>
<keyword evidence="8" id="KW-0238">DNA-binding</keyword>
<evidence type="ECO:0000256" key="1">
    <source>
        <dbReference type="ARBA" id="ARBA00004496"/>
    </source>
</evidence>
<dbReference type="Proteomes" id="UP000176294">
    <property type="component" value="Unassembled WGS sequence"/>
</dbReference>
<dbReference type="STRING" id="1908237.BEN47_14045"/>
<dbReference type="Gene3D" id="1.10.60.10">
    <property type="entry name" value="Iron dependent repressor, metal binding and dimerisation domain"/>
    <property type="match status" value="1"/>
</dbReference>
<dbReference type="Pfam" id="PF04023">
    <property type="entry name" value="FeoA"/>
    <property type="match status" value="1"/>
</dbReference>
<feature type="domain" description="HTH dtxR-type" evidence="14">
    <location>
        <begin position="1"/>
        <end position="78"/>
    </location>
</feature>
<keyword evidence="11" id="KW-0464">Manganese</keyword>
<dbReference type="EMBL" id="MDZB01000101">
    <property type="protein sequence ID" value="OGX85967.1"/>
    <property type="molecule type" value="Genomic_DNA"/>
</dbReference>
<dbReference type="OrthoDB" id="9791355at2"/>
<dbReference type="PANTHER" id="PTHR33238">
    <property type="entry name" value="IRON (METAL) DEPENDENT REPRESSOR, DTXR FAMILY"/>
    <property type="match status" value="1"/>
</dbReference>
<dbReference type="InterPro" id="IPR001367">
    <property type="entry name" value="Fe_dep_repressor"/>
</dbReference>
<comment type="subcellular location">
    <subcellularLocation>
        <location evidence="1">Cytoplasm</location>
    </subcellularLocation>
</comment>
<dbReference type="RefSeq" id="WP_070727944.1">
    <property type="nucleotide sequence ID" value="NZ_MDZB01000101.1"/>
</dbReference>
<proteinExistence type="inferred from homology"/>
<dbReference type="Pfam" id="PF02742">
    <property type="entry name" value="Fe_dep_repr_C"/>
    <property type="match status" value="1"/>
</dbReference>
<evidence type="ECO:0000256" key="8">
    <source>
        <dbReference type="ARBA" id="ARBA00023125"/>
    </source>
</evidence>
<comment type="function">
    <text evidence="12">In the presence of manganese, represses expression of mntH and mntS. Up-regulates expression of mntP.</text>
</comment>
<gene>
    <name evidence="15" type="ORF">BEN47_14045</name>
</gene>
<dbReference type="InterPro" id="IPR022689">
    <property type="entry name" value="Iron_dep_repressor"/>
</dbReference>
<keyword evidence="7" id="KW-0805">Transcription regulation</keyword>
<comment type="similarity">
    <text evidence="2">Belongs to the DtxR/MntR family.</text>
</comment>
<dbReference type="GO" id="GO:0003700">
    <property type="term" value="F:DNA-binding transcription factor activity"/>
    <property type="evidence" value="ECO:0007669"/>
    <property type="project" value="InterPro"/>
</dbReference>
<evidence type="ECO:0000256" key="13">
    <source>
        <dbReference type="ARBA" id="ARBA00032593"/>
    </source>
</evidence>
<dbReference type="Gene3D" id="2.30.30.90">
    <property type="match status" value="1"/>
</dbReference>
<evidence type="ECO:0000256" key="11">
    <source>
        <dbReference type="ARBA" id="ARBA00023211"/>
    </source>
</evidence>
<dbReference type="InterPro" id="IPR038157">
    <property type="entry name" value="FeoA_core_dom"/>
</dbReference>
<name>A0A1G1T528_9BACT</name>
<evidence type="ECO:0000313" key="15">
    <source>
        <dbReference type="EMBL" id="OGX85967.1"/>
    </source>
</evidence>
<evidence type="ECO:0000256" key="12">
    <source>
        <dbReference type="ARBA" id="ARBA00025185"/>
    </source>
</evidence>
<dbReference type="SUPFAM" id="SSF46785">
    <property type="entry name" value="Winged helix' DNA-binding domain"/>
    <property type="match status" value="1"/>
</dbReference>
<comment type="subunit">
    <text evidence="3">Homodimer.</text>
</comment>
<organism evidence="15 16">
    <name type="scientific">Hymenobacter lapidarius</name>
    <dbReference type="NCBI Taxonomy" id="1908237"/>
    <lineage>
        <taxon>Bacteria</taxon>
        <taxon>Pseudomonadati</taxon>
        <taxon>Bacteroidota</taxon>
        <taxon>Cytophagia</taxon>
        <taxon>Cytophagales</taxon>
        <taxon>Hymenobacteraceae</taxon>
        <taxon>Hymenobacter</taxon>
    </lineage>
</organism>
<keyword evidence="16" id="KW-1185">Reference proteome</keyword>
<dbReference type="GO" id="GO:0046914">
    <property type="term" value="F:transition metal ion binding"/>
    <property type="evidence" value="ECO:0007669"/>
    <property type="project" value="InterPro"/>
</dbReference>
<keyword evidence="10" id="KW-0804">Transcription</keyword>
<dbReference type="InterPro" id="IPR036390">
    <property type="entry name" value="WH_DNA-bd_sf"/>
</dbReference>
<dbReference type="InterPro" id="IPR022687">
    <property type="entry name" value="HTH_DTXR"/>
</dbReference>
<evidence type="ECO:0000256" key="3">
    <source>
        <dbReference type="ARBA" id="ARBA00011738"/>
    </source>
</evidence>
<keyword evidence="6" id="KW-0678">Repressor</keyword>
<keyword evidence="5" id="KW-0963">Cytoplasm</keyword>
<dbReference type="InterPro" id="IPR036388">
    <property type="entry name" value="WH-like_DNA-bd_sf"/>
</dbReference>
<dbReference type="AlphaFoldDB" id="A0A1G1T528"/>
<evidence type="ECO:0000256" key="5">
    <source>
        <dbReference type="ARBA" id="ARBA00022490"/>
    </source>
</evidence>
<accession>A0A1G1T528</accession>
<evidence type="ECO:0000256" key="7">
    <source>
        <dbReference type="ARBA" id="ARBA00023015"/>
    </source>
</evidence>
<dbReference type="InterPro" id="IPR050536">
    <property type="entry name" value="DtxR_MntR_Metal-Reg"/>
</dbReference>
<dbReference type="GO" id="GO:0005737">
    <property type="term" value="C:cytoplasm"/>
    <property type="evidence" value="ECO:0007669"/>
    <property type="project" value="UniProtKB-SubCell"/>
</dbReference>
<dbReference type="GO" id="GO:0003677">
    <property type="term" value="F:DNA binding"/>
    <property type="evidence" value="ECO:0007669"/>
    <property type="project" value="UniProtKB-KW"/>
</dbReference>
<dbReference type="Gene3D" id="1.10.10.10">
    <property type="entry name" value="Winged helix-like DNA-binding domain superfamily/Winged helix DNA-binding domain"/>
    <property type="match status" value="1"/>
</dbReference>
<dbReference type="InterPro" id="IPR036421">
    <property type="entry name" value="Fe_dep_repressor_sf"/>
</dbReference>
<dbReference type="InterPro" id="IPR007167">
    <property type="entry name" value="Fe-transptr_FeoA-like"/>
</dbReference>
<evidence type="ECO:0000256" key="9">
    <source>
        <dbReference type="ARBA" id="ARBA00023159"/>
    </source>
</evidence>
<evidence type="ECO:0000256" key="4">
    <source>
        <dbReference type="ARBA" id="ARBA00022386"/>
    </source>
</evidence>
<evidence type="ECO:0000256" key="6">
    <source>
        <dbReference type="ARBA" id="ARBA00022491"/>
    </source>
</evidence>
<evidence type="ECO:0000259" key="14">
    <source>
        <dbReference type="PROSITE" id="PS50944"/>
    </source>
</evidence>
<comment type="caution">
    <text evidence="15">The sequence shown here is derived from an EMBL/GenBank/DDBJ whole genome shotgun (WGS) entry which is preliminary data.</text>
</comment>
<dbReference type="SUPFAM" id="SSF47979">
    <property type="entry name" value="Iron-dependent repressor protein, dimerization domain"/>
    <property type="match status" value="1"/>
</dbReference>
<dbReference type="Pfam" id="PF01325">
    <property type="entry name" value="Fe_dep_repress"/>
    <property type="match status" value="1"/>
</dbReference>
<reference evidence="15 16" key="1">
    <citation type="submission" date="2016-08" db="EMBL/GenBank/DDBJ databases">
        <title>Hymenobacter coccineus sp. nov., Hymenobacter lapidarius sp. nov. and Hymenobacter glacialis sp. nov., isolated from Antarctic soil.</title>
        <authorList>
            <person name="Sedlacek I."/>
            <person name="Kralova S."/>
            <person name="Kyrova K."/>
            <person name="Maslanova I."/>
            <person name="Stankova E."/>
            <person name="Vrbovska V."/>
            <person name="Nemec M."/>
            <person name="Bartak M."/>
            <person name="Svec P."/>
            <person name="Busse H.-J."/>
            <person name="Pantucek R."/>
        </authorList>
    </citation>
    <scope>NUCLEOTIDE SEQUENCE [LARGE SCALE GENOMIC DNA]</scope>
    <source>
        <strain evidence="15 16">CCM 8643</strain>
    </source>
</reference>
<evidence type="ECO:0000313" key="16">
    <source>
        <dbReference type="Proteomes" id="UP000176294"/>
    </source>
</evidence>
<evidence type="ECO:0000256" key="2">
    <source>
        <dbReference type="ARBA" id="ARBA00007871"/>
    </source>
</evidence>
<dbReference type="PANTHER" id="PTHR33238:SF11">
    <property type="entry name" value="TRANSCRIPTIONAL REGULATOR MNTR"/>
    <property type="match status" value="1"/>
</dbReference>
<evidence type="ECO:0000256" key="10">
    <source>
        <dbReference type="ARBA" id="ARBA00023163"/>
    </source>
</evidence>